<evidence type="ECO:0000313" key="2">
    <source>
        <dbReference type="Proteomes" id="UP000326924"/>
    </source>
</evidence>
<evidence type="ECO:0000313" key="1">
    <source>
        <dbReference type="EMBL" id="KAA8895588.1"/>
    </source>
</evidence>
<dbReference type="SUPFAM" id="SSF54631">
    <property type="entry name" value="CBS-domain pair"/>
    <property type="match status" value="1"/>
</dbReference>
<dbReference type="Proteomes" id="UP000326924">
    <property type="component" value="Unassembled WGS sequence"/>
</dbReference>
<dbReference type="EMBL" id="VXIS01000255">
    <property type="protein sequence ID" value="KAA8895588.1"/>
    <property type="molecule type" value="Genomic_DNA"/>
</dbReference>
<dbReference type="InParanoid" id="A0A5J5ELH9"/>
<dbReference type="PANTHER" id="PTHR42115">
    <property type="entry name" value="BETA-SYNTHASE (BETA-THIONASE), PUTATIVE (AFU_ORTHOLOGUE AFUA_3G08420)-RELATED"/>
    <property type="match status" value="1"/>
</dbReference>
<name>A0A5J5ELH9_9PEZI</name>
<dbReference type="Gene3D" id="3.10.580.10">
    <property type="entry name" value="CBS-domain"/>
    <property type="match status" value="1"/>
</dbReference>
<dbReference type="AlphaFoldDB" id="A0A5J5ELH9"/>
<gene>
    <name evidence="1" type="ORF">FN846DRAFT_329024</name>
</gene>
<protein>
    <recommendedName>
        <fullName evidence="3">CBS domain-containing protein</fullName>
    </recommendedName>
</protein>
<comment type="caution">
    <text evidence="1">The sequence shown here is derived from an EMBL/GenBank/DDBJ whole genome shotgun (WGS) entry which is preliminary data.</text>
</comment>
<dbReference type="OrthoDB" id="2536440at2759"/>
<proteinExistence type="predicted"/>
<organism evidence="1 2">
    <name type="scientific">Sphaerosporella brunnea</name>
    <dbReference type="NCBI Taxonomy" id="1250544"/>
    <lineage>
        <taxon>Eukaryota</taxon>
        <taxon>Fungi</taxon>
        <taxon>Dikarya</taxon>
        <taxon>Ascomycota</taxon>
        <taxon>Pezizomycotina</taxon>
        <taxon>Pezizomycetes</taxon>
        <taxon>Pezizales</taxon>
        <taxon>Pyronemataceae</taxon>
        <taxon>Sphaerosporella</taxon>
    </lineage>
</organism>
<keyword evidence="2" id="KW-1185">Reference proteome</keyword>
<dbReference type="InterPro" id="IPR046342">
    <property type="entry name" value="CBS_dom_sf"/>
</dbReference>
<reference evidence="1 2" key="1">
    <citation type="submission" date="2019-09" db="EMBL/GenBank/DDBJ databases">
        <title>Draft genome of the ectomycorrhizal ascomycete Sphaerosporella brunnea.</title>
        <authorList>
            <consortium name="DOE Joint Genome Institute"/>
            <person name="Benucci G.M."/>
            <person name="Marozzi G."/>
            <person name="Antonielli L."/>
            <person name="Sanchez S."/>
            <person name="Marco P."/>
            <person name="Wang X."/>
            <person name="Falini L.B."/>
            <person name="Barry K."/>
            <person name="Haridas S."/>
            <person name="Lipzen A."/>
            <person name="Labutti K."/>
            <person name="Grigoriev I.V."/>
            <person name="Murat C."/>
            <person name="Martin F."/>
            <person name="Albertini E."/>
            <person name="Donnini D."/>
            <person name="Bonito G."/>
        </authorList>
    </citation>
    <scope>NUCLEOTIDE SEQUENCE [LARGE SCALE GENOMIC DNA]</scope>
    <source>
        <strain evidence="1 2">Sb_GMNB300</strain>
    </source>
</reference>
<evidence type="ECO:0008006" key="3">
    <source>
        <dbReference type="Google" id="ProtNLM"/>
    </source>
</evidence>
<sequence length="161" mass="17206">MSAAAPLTTTTAAAAAAPGTTFSASKFRGATVEDLDLAPALSITPTTPISTAISLSYDRDYSQLTVTSASTRALLGYVSAAALRSAADRPAAPVSTVMNRFDRRRSKGYKLITPETELEELARWFEDSGEEFAVVTDAARRFVLGVATRGDLAEFLRRRPE</sequence>
<dbReference type="PANTHER" id="PTHR42115:SF1">
    <property type="entry name" value="BETA-SYNTHASE (BETA-THIONASE), PUTATIVE (AFU_ORTHOLOGUE AFUA_3G08420)-RELATED"/>
    <property type="match status" value="1"/>
</dbReference>
<accession>A0A5J5ELH9</accession>